<dbReference type="PROSITE" id="PS50835">
    <property type="entry name" value="IG_LIKE"/>
    <property type="match status" value="5"/>
</dbReference>
<dbReference type="InterPro" id="IPR013783">
    <property type="entry name" value="Ig-like_fold"/>
</dbReference>
<dbReference type="FunFam" id="2.60.40.10:FF:000064">
    <property type="entry name" value="Contactin 1"/>
    <property type="match status" value="1"/>
</dbReference>
<dbReference type="CDD" id="cd00037">
    <property type="entry name" value="CLECT"/>
    <property type="match status" value="1"/>
</dbReference>
<accession>A0A5N5SS53</accession>
<dbReference type="SUPFAM" id="SSF56436">
    <property type="entry name" value="C-type lectin-like"/>
    <property type="match status" value="1"/>
</dbReference>
<dbReference type="PROSITE" id="PS50853">
    <property type="entry name" value="FN3"/>
    <property type="match status" value="4"/>
</dbReference>
<dbReference type="FunFam" id="2.60.40.10:FF:000035">
    <property type="entry name" value="Contactin 1"/>
    <property type="match status" value="1"/>
</dbReference>
<keyword evidence="5" id="KW-0472">Membrane</keyword>
<feature type="domain" description="Ig-like" evidence="7">
    <location>
        <begin position="709"/>
        <end position="847"/>
    </location>
</feature>
<protein>
    <submittedName>
        <fullName evidence="9">Contactin-5</fullName>
    </submittedName>
</protein>
<feature type="transmembrane region" description="Helical" evidence="5">
    <location>
        <begin position="1281"/>
        <end position="1298"/>
    </location>
</feature>
<sequence>MTSFLQICLLLLSVSFLHIGRAQNPPRPTTSQRPLRCPKNWVQKNNIGSGTRNDFTCYKFVRSPKKTFEEAKALCGTYQAELTTINTNDEHGFITRYLHEHDPLYRIWYVGIVQKSLGYWENEDGTPLLDVIQQQLIPDQVLTLAKKYMGYSYSFKNKEWGLLMVDGTIPQEFICEVRSNRLSSLLLDSEEDRDYEYGTWVQDPKYLQRGPKIIHQPEAAMFDLLKRDVINHVSITCLADGYPAPTYEWFKEEYVANKLESKRIDPLKDTRFTVSGGSLIINRPKEIEDRGNYFCLAKNKYGAVVSESVSLSFAYMAEFNLKRSDESGNQNWGKAIFCDPPRYFPVVKQIISCFQMLDFTGHVTFSQILLMKTSVLLFLLMEIYIFHIWTILMKVFTAALFRAQFRTLEDMVLFSDLMFFPHPNFQQLKFANNFPKAFPDSPVRGDEVRLECIAFGYPVPSYNWTRRNGNLPRGSRFQNYNRVLILPHVEPADIGDYVCRAENSRMAVDGIVSLSIQATPKFTIPLSDNFVSDGENLMMECEAFAIPDVTYSWYKDAKPIIVENLTATFKERYTITDNVFQIEKVTMKDEGVYQCKATNQLSSSYSSSELKVLKLAPTFKKRPLEPEIYAAVRTNISISCQPEAAPTPEYEWWKDGLKLGRGGHIDIQPSGELSITMVTRDDRGTYNCSATNKYGSDYSVGRLIVLDEPYWIFKLPEEINVSVGEDLHLRCEAVMDEILDLTYVWTHNELRIQVDQYVDPYLTLNDQNYFTDFYARRYQETSVSLENEKRIQTSLGFVATREPPYQMGYHPGHLLIRNLTLEDAGYYMCDAKSPIANISQVTKVVVSGPPGPPGGITALSMTSTSGIIRWTNGATNGREIIAYTIQAKTLYTDDWKTVVENITAQVIDERRSRMEYQLPQRSLTPWASYKFRVQAVNYLGTGIFSEVSPTANTHEDVPFKAPSNVGGGGGKTGDLTITWDPLSEEDQNAPGVYYRVFWRRKLEEGSNQNPEPFKQEILRDRNNKGMFVATVEDQFFYTLYEVKVQSANRVGWGPQSEIVTIYSAEGMPQVQPTEVKAWAFNSTSMNITWRPIEPTRENIRGELIGYRLKYWPESHAEIDAQIRLKLGTEPQGLIVGLKSNTYYWVRVMAYNSAGSGPESEKFRERTWRDPPSTPPNAVEVQAIDPETIYVKWRGITPESNEESLQGYKVRVWESDQDMTTANDTLIPLGQTLEAYISGLSLGKTYYLRVLAYSKGGDGKMSSPPWFFSLGDPNILRAEADGVAVAFYLIYLLPLILFFKR</sequence>
<dbReference type="Pfam" id="PF13927">
    <property type="entry name" value="Ig_3"/>
    <property type="match status" value="3"/>
</dbReference>
<keyword evidence="5" id="KW-0812">Transmembrane</keyword>
<name>A0A5N5SS53_9CRUS</name>
<evidence type="ECO:0000313" key="9">
    <source>
        <dbReference type="EMBL" id="KAB7497025.1"/>
    </source>
</evidence>
<dbReference type="InterPro" id="IPR013098">
    <property type="entry name" value="Ig_I-set"/>
</dbReference>
<keyword evidence="10" id="KW-1185">Reference proteome</keyword>
<dbReference type="Pfam" id="PF07679">
    <property type="entry name" value="I-set"/>
    <property type="match status" value="1"/>
</dbReference>
<dbReference type="FunFam" id="2.60.40.10:FF:001529">
    <property type="entry name" value="Cell adhesion molecule"/>
    <property type="match status" value="1"/>
</dbReference>
<dbReference type="PANTHER" id="PTHR44170:SF6">
    <property type="entry name" value="CONTACTIN"/>
    <property type="match status" value="1"/>
</dbReference>
<evidence type="ECO:0000259" key="8">
    <source>
        <dbReference type="PROSITE" id="PS50853"/>
    </source>
</evidence>
<dbReference type="InterPro" id="IPR003598">
    <property type="entry name" value="Ig_sub2"/>
</dbReference>
<dbReference type="Gene3D" id="3.10.100.10">
    <property type="entry name" value="Mannose-Binding Protein A, subunit A"/>
    <property type="match status" value="1"/>
</dbReference>
<feature type="domain" description="Ig-like" evidence="7">
    <location>
        <begin position="520"/>
        <end position="611"/>
    </location>
</feature>
<dbReference type="SUPFAM" id="SSF48726">
    <property type="entry name" value="Immunoglobulin"/>
    <property type="match status" value="5"/>
</dbReference>
<feature type="domain" description="Fibronectin type-III" evidence="8">
    <location>
        <begin position="961"/>
        <end position="1066"/>
    </location>
</feature>
<feature type="domain" description="Ig-like" evidence="7">
    <location>
        <begin position="211"/>
        <end position="312"/>
    </location>
</feature>
<dbReference type="CDD" id="cd00096">
    <property type="entry name" value="Ig"/>
    <property type="match status" value="1"/>
</dbReference>
<feature type="domain" description="Ig-like" evidence="7">
    <location>
        <begin position="617"/>
        <end position="699"/>
    </location>
</feature>
<reference evidence="9 10" key="1">
    <citation type="journal article" date="2019" name="PLoS Biol.">
        <title>Sex chromosomes control vertical transmission of feminizing Wolbachia symbionts in an isopod.</title>
        <authorList>
            <person name="Becking T."/>
            <person name="Chebbi M.A."/>
            <person name="Giraud I."/>
            <person name="Moumen B."/>
            <person name="Laverre T."/>
            <person name="Caubet Y."/>
            <person name="Peccoud J."/>
            <person name="Gilbert C."/>
            <person name="Cordaux R."/>
        </authorList>
    </citation>
    <scope>NUCLEOTIDE SEQUENCE [LARGE SCALE GENOMIC DNA]</scope>
    <source>
        <strain evidence="9">ANa2</strain>
        <tissue evidence="9">Whole body excluding digestive tract and cuticle</tissue>
    </source>
</reference>
<evidence type="ECO:0000313" key="10">
    <source>
        <dbReference type="Proteomes" id="UP000326759"/>
    </source>
</evidence>
<feature type="domain" description="Fibronectin type-III" evidence="8">
    <location>
        <begin position="852"/>
        <end position="956"/>
    </location>
</feature>
<evidence type="ECO:0000256" key="4">
    <source>
        <dbReference type="SAM" id="MobiDB-lite"/>
    </source>
</evidence>
<proteinExistence type="predicted"/>
<dbReference type="SMART" id="SM00408">
    <property type="entry name" value="IGc2"/>
    <property type="match status" value="5"/>
</dbReference>
<dbReference type="GO" id="GO:0030154">
    <property type="term" value="P:cell differentiation"/>
    <property type="evidence" value="ECO:0007669"/>
    <property type="project" value="UniProtKB-ARBA"/>
</dbReference>
<dbReference type="InterPro" id="IPR036116">
    <property type="entry name" value="FN3_sf"/>
</dbReference>
<keyword evidence="6" id="KW-0732">Signal</keyword>
<dbReference type="SMART" id="SM00034">
    <property type="entry name" value="CLECT"/>
    <property type="match status" value="1"/>
</dbReference>
<dbReference type="InterPro" id="IPR016186">
    <property type="entry name" value="C-type_lectin-like/link_sf"/>
</dbReference>
<dbReference type="GO" id="GO:0009653">
    <property type="term" value="P:anatomical structure morphogenesis"/>
    <property type="evidence" value="ECO:0007669"/>
    <property type="project" value="UniProtKB-ARBA"/>
</dbReference>
<dbReference type="Pfam" id="PF00059">
    <property type="entry name" value="Lectin_C"/>
    <property type="match status" value="1"/>
</dbReference>
<evidence type="ECO:0000256" key="2">
    <source>
        <dbReference type="ARBA" id="ARBA00023157"/>
    </source>
</evidence>
<dbReference type="EMBL" id="SEYY01020772">
    <property type="protein sequence ID" value="KAB7497025.1"/>
    <property type="molecule type" value="Genomic_DNA"/>
</dbReference>
<dbReference type="GO" id="GO:0098609">
    <property type="term" value="P:cell-cell adhesion"/>
    <property type="evidence" value="ECO:0007669"/>
    <property type="project" value="TreeGrafter"/>
</dbReference>
<feature type="chain" id="PRO_5024380515" evidence="6">
    <location>
        <begin position="23"/>
        <end position="1300"/>
    </location>
</feature>
<dbReference type="Pfam" id="PF00041">
    <property type="entry name" value="fn3"/>
    <property type="match status" value="3"/>
</dbReference>
<comment type="caution">
    <text evidence="9">The sequence shown here is derived from an EMBL/GenBank/DDBJ whole genome shotgun (WGS) entry which is preliminary data.</text>
</comment>
<keyword evidence="1" id="KW-0677">Repeat</keyword>
<keyword evidence="2" id="KW-1015">Disulfide bond</keyword>
<dbReference type="SMART" id="SM00409">
    <property type="entry name" value="IG"/>
    <property type="match status" value="5"/>
</dbReference>
<keyword evidence="3" id="KW-0393">Immunoglobulin domain</keyword>
<dbReference type="InterPro" id="IPR016187">
    <property type="entry name" value="CTDL_fold"/>
</dbReference>
<dbReference type="FunFam" id="2.60.40.10:FF:000032">
    <property type="entry name" value="palladin isoform X1"/>
    <property type="match status" value="1"/>
</dbReference>
<organism evidence="9 10">
    <name type="scientific">Armadillidium nasatum</name>
    <dbReference type="NCBI Taxonomy" id="96803"/>
    <lineage>
        <taxon>Eukaryota</taxon>
        <taxon>Metazoa</taxon>
        <taxon>Ecdysozoa</taxon>
        <taxon>Arthropoda</taxon>
        <taxon>Crustacea</taxon>
        <taxon>Multicrustacea</taxon>
        <taxon>Malacostraca</taxon>
        <taxon>Eumalacostraca</taxon>
        <taxon>Peracarida</taxon>
        <taxon>Isopoda</taxon>
        <taxon>Oniscidea</taxon>
        <taxon>Crinocheta</taxon>
        <taxon>Armadillidiidae</taxon>
        <taxon>Armadillidium</taxon>
    </lineage>
</organism>
<dbReference type="InterPro" id="IPR036179">
    <property type="entry name" value="Ig-like_dom_sf"/>
</dbReference>
<feature type="compositionally biased region" description="Basic and acidic residues" evidence="4">
    <location>
        <begin position="1158"/>
        <end position="1168"/>
    </location>
</feature>
<dbReference type="Proteomes" id="UP000326759">
    <property type="component" value="Unassembled WGS sequence"/>
</dbReference>
<dbReference type="CDD" id="cd00063">
    <property type="entry name" value="FN3"/>
    <property type="match status" value="4"/>
</dbReference>
<dbReference type="InterPro" id="IPR007110">
    <property type="entry name" value="Ig-like_dom"/>
</dbReference>
<feature type="region of interest" description="Disordered" evidence="4">
    <location>
        <begin position="1158"/>
        <end position="1177"/>
    </location>
</feature>
<evidence type="ECO:0000256" key="6">
    <source>
        <dbReference type="SAM" id="SignalP"/>
    </source>
</evidence>
<dbReference type="SUPFAM" id="SSF49265">
    <property type="entry name" value="Fibronectin type III"/>
    <property type="match status" value="2"/>
</dbReference>
<dbReference type="Gene3D" id="2.60.40.10">
    <property type="entry name" value="Immunoglobulins"/>
    <property type="match status" value="9"/>
</dbReference>
<dbReference type="PANTHER" id="PTHR44170">
    <property type="entry name" value="PROTEIN SIDEKICK"/>
    <property type="match status" value="1"/>
</dbReference>
<dbReference type="SMART" id="SM00060">
    <property type="entry name" value="FN3"/>
    <property type="match status" value="4"/>
</dbReference>
<evidence type="ECO:0000256" key="1">
    <source>
        <dbReference type="ARBA" id="ARBA00022737"/>
    </source>
</evidence>
<evidence type="ECO:0000259" key="7">
    <source>
        <dbReference type="PROSITE" id="PS50835"/>
    </source>
</evidence>
<keyword evidence="5" id="KW-1133">Transmembrane helix</keyword>
<gene>
    <name evidence="9" type="primary">CNTN5</name>
    <name evidence="9" type="ORF">Anas_06690</name>
</gene>
<dbReference type="InterPro" id="IPR001304">
    <property type="entry name" value="C-type_lectin-like"/>
</dbReference>
<dbReference type="InterPro" id="IPR003599">
    <property type="entry name" value="Ig_sub"/>
</dbReference>
<feature type="domain" description="Ig-like" evidence="7">
    <location>
        <begin position="435"/>
        <end position="515"/>
    </location>
</feature>
<evidence type="ECO:0000256" key="5">
    <source>
        <dbReference type="SAM" id="Phobius"/>
    </source>
</evidence>
<dbReference type="GO" id="GO:0016020">
    <property type="term" value="C:membrane"/>
    <property type="evidence" value="ECO:0007669"/>
    <property type="project" value="UniProtKB-SubCell"/>
</dbReference>
<dbReference type="InterPro" id="IPR003961">
    <property type="entry name" value="FN3_dom"/>
</dbReference>
<feature type="domain" description="Fibronectin type-III" evidence="8">
    <location>
        <begin position="1071"/>
        <end position="1169"/>
    </location>
</feature>
<evidence type="ECO:0000256" key="3">
    <source>
        <dbReference type="ARBA" id="ARBA00023319"/>
    </source>
</evidence>
<feature type="domain" description="Fibronectin type-III" evidence="8">
    <location>
        <begin position="1174"/>
        <end position="1272"/>
    </location>
</feature>
<feature type="signal peptide" evidence="6">
    <location>
        <begin position="1"/>
        <end position="22"/>
    </location>
</feature>
<dbReference type="OrthoDB" id="3666223at2759"/>